<dbReference type="PANTHER" id="PTHR36974:SF1">
    <property type="entry name" value="DOXX FAMILY MEMBRANE PROTEIN"/>
    <property type="match status" value="1"/>
</dbReference>
<organism evidence="6 7">
    <name type="scientific">Flagellimonas allohymeniacidonis</name>
    <dbReference type="NCBI Taxonomy" id="2517819"/>
    <lineage>
        <taxon>Bacteria</taxon>
        <taxon>Pseudomonadati</taxon>
        <taxon>Bacteroidota</taxon>
        <taxon>Flavobacteriia</taxon>
        <taxon>Flavobacteriales</taxon>
        <taxon>Flavobacteriaceae</taxon>
        <taxon>Flagellimonas</taxon>
    </lineage>
</organism>
<evidence type="ECO:0000256" key="4">
    <source>
        <dbReference type="ARBA" id="ARBA00023136"/>
    </source>
</evidence>
<keyword evidence="7" id="KW-1185">Reference proteome</keyword>
<dbReference type="EMBL" id="SGIU01000003">
    <property type="protein sequence ID" value="TAI46691.1"/>
    <property type="molecule type" value="Genomic_DNA"/>
</dbReference>
<sequence>MQTIPWHLWLMVGIYMLAGLLHFLYPKAYKRIMPSFIPQPLFFVYLSGAMEVVLGIGLLFDLTQEISIYLIIAMLVAFLPVHFNMLNNQRASFGLPRWVLLIRIPLQLALMYWAYSYL</sequence>
<protein>
    <submittedName>
        <fullName evidence="6">DoxX family membrane protein</fullName>
    </submittedName>
</protein>
<dbReference type="OrthoDB" id="327939at2"/>
<evidence type="ECO:0000256" key="3">
    <source>
        <dbReference type="ARBA" id="ARBA00022989"/>
    </source>
</evidence>
<evidence type="ECO:0000256" key="5">
    <source>
        <dbReference type="SAM" id="Phobius"/>
    </source>
</evidence>
<dbReference type="AlphaFoldDB" id="A0A4Q8Q919"/>
<dbReference type="Pfam" id="PF07681">
    <property type="entry name" value="DoxX"/>
    <property type="match status" value="1"/>
</dbReference>
<accession>A0A4Q8Q919</accession>
<evidence type="ECO:0000313" key="7">
    <source>
        <dbReference type="Proteomes" id="UP000291981"/>
    </source>
</evidence>
<gene>
    <name evidence="6" type="ORF">EW142_16175</name>
</gene>
<feature type="transmembrane region" description="Helical" evidence="5">
    <location>
        <begin position="98"/>
        <end position="115"/>
    </location>
</feature>
<evidence type="ECO:0000256" key="1">
    <source>
        <dbReference type="ARBA" id="ARBA00004141"/>
    </source>
</evidence>
<comment type="caution">
    <text evidence="6">The sequence shown here is derived from an EMBL/GenBank/DDBJ whole genome shotgun (WGS) entry which is preliminary data.</text>
</comment>
<dbReference type="PANTHER" id="PTHR36974">
    <property type="entry name" value="MEMBRANE PROTEIN-RELATED"/>
    <property type="match status" value="1"/>
</dbReference>
<keyword evidence="3 5" id="KW-1133">Transmembrane helix</keyword>
<name>A0A4Q8Q919_9FLAO</name>
<dbReference type="Proteomes" id="UP000291981">
    <property type="component" value="Unassembled WGS sequence"/>
</dbReference>
<proteinExistence type="predicted"/>
<feature type="transmembrane region" description="Helical" evidence="5">
    <location>
        <begin position="37"/>
        <end position="60"/>
    </location>
</feature>
<evidence type="ECO:0000313" key="6">
    <source>
        <dbReference type="EMBL" id="TAI46691.1"/>
    </source>
</evidence>
<keyword evidence="2 5" id="KW-0812">Transmembrane</keyword>
<feature type="transmembrane region" description="Helical" evidence="5">
    <location>
        <begin position="6"/>
        <end position="25"/>
    </location>
</feature>
<keyword evidence="4 5" id="KW-0472">Membrane</keyword>
<reference evidence="6 7" key="1">
    <citation type="submission" date="2019-02" db="EMBL/GenBank/DDBJ databases">
        <title>Draft genome sequence of Muricauda sp. 176CP4-71.</title>
        <authorList>
            <person name="Park J.-S."/>
        </authorList>
    </citation>
    <scope>NUCLEOTIDE SEQUENCE [LARGE SCALE GENOMIC DNA]</scope>
    <source>
        <strain evidence="6 7">176CP4-71</strain>
    </source>
</reference>
<dbReference type="InterPro" id="IPR032808">
    <property type="entry name" value="DoxX"/>
</dbReference>
<evidence type="ECO:0000256" key="2">
    <source>
        <dbReference type="ARBA" id="ARBA00022692"/>
    </source>
</evidence>
<comment type="subcellular location">
    <subcellularLocation>
        <location evidence="1">Membrane</location>
        <topology evidence="1">Multi-pass membrane protein</topology>
    </subcellularLocation>
</comment>
<feature type="transmembrane region" description="Helical" evidence="5">
    <location>
        <begin position="66"/>
        <end position="86"/>
    </location>
</feature>